<dbReference type="OMA" id="AVWQCKF"/>
<dbReference type="Pfam" id="PF15043">
    <property type="entry name" value="CNRIP1"/>
    <property type="match status" value="1"/>
</dbReference>
<dbReference type="Ensembl" id="ENSEBUT00000007884.1">
    <property type="protein sequence ID" value="ENSEBUP00000007403.1"/>
    <property type="gene ID" value="ENSEBUG00000004833.1"/>
</dbReference>
<evidence type="ECO:0000256" key="3">
    <source>
        <dbReference type="ARBA" id="ARBA00015651"/>
    </source>
</evidence>
<evidence type="ECO:0000256" key="1">
    <source>
        <dbReference type="ARBA" id="ARBA00003884"/>
    </source>
</evidence>
<dbReference type="AlphaFoldDB" id="A0A8C4NJ21"/>
<comment type="subunit">
    <text evidence="4">Interacts with the cannabinoid receptor CNR1 (via C-terminus). Does not interact with cannabinoid receptor CNR2.</text>
</comment>
<accession>A0A8C4NJ21</accession>
<reference evidence="5" key="1">
    <citation type="submission" date="2025-08" db="UniProtKB">
        <authorList>
            <consortium name="Ensembl"/>
        </authorList>
    </citation>
    <scope>IDENTIFICATION</scope>
</reference>
<evidence type="ECO:0000256" key="4">
    <source>
        <dbReference type="ARBA" id="ARBA00026030"/>
    </source>
</evidence>
<keyword evidence="6" id="KW-1185">Reference proteome</keyword>
<protein>
    <recommendedName>
        <fullName evidence="3">CB1 cannabinoid receptor-interacting protein 1</fullName>
    </recommendedName>
</protein>
<dbReference type="InterPro" id="IPR029204">
    <property type="entry name" value="CNRIP1"/>
</dbReference>
<dbReference type="GO" id="GO:0005886">
    <property type="term" value="C:plasma membrane"/>
    <property type="evidence" value="ECO:0007669"/>
    <property type="project" value="TreeGrafter"/>
</dbReference>
<dbReference type="Proteomes" id="UP000694388">
    <property type="component" value="Unplaced"/>
</dbReference>
<comment type="similarity">
    <text evidence="2">Belongs to the CNRIP family.</text>
</comment>
<evidence type="ECO:0000313" key="5">
    <source>
        <dbReference type="Ensembl" id="ENSEBUP00000007403.1"/>
    </source>
</evidence>
<comment type="function">
    <text evidence="1">Suppresses cannabinoid receptor CNR1-mediated tonic inhibition of voltage-gated calcium channels.</text>
</comment>
<organism evidence="5 6">
    <name type="scientific">Eptatretus burgeri</name>
    <name type="common">Inshore hagfish</name>
    <dbReference type="NCBI Taxonomy" id="7764"/>
    <lineage>
        <taxon>Eukaryota</taxon>
        <taxon>Metazoa</taxon>
        <taxon>Chordata</taxon>
        <taxon>Craniata</taxon>
        <taxon>Vertebrata</taxon>
        <taxon>Cyclostomata</taxon>
        <taxon>Myxini</taxon>
        <taxon>Myxiniformes</taxon>
        <taxon>Myxinidae</taxon>
        <taxon>Eptatretinae</taxon>
        <taxon>Eptatretus</taxon>
    </lineage>
</organism>
<name>A0A8C4NJ21_EPTBU</name>
<dbReference type="GeneTree" id="ENSGT00390000004284"/>
<evidence type="ECO:0000313" key="6">
    <source>
        <dbReference type="Proteomes" id="UP000694388"/>
    </source>
</evidence>
<dbReference type="PANTHER" id="PTHR31952">
    <property type="entry name" value="CB1 CANNABINOID RECEPTOR-INTERACTING PROTEIN 1"/>
    <property type="match status" value="1"/>
</dbReference>
<reference evidence="5" key="2">
    <citation type="submission" date="2025-09" db="UniProtKB">
        <authorList>
            <consortium name="Ensembl"/>
        </authorList>
    </citation>
    <scope>IDENTIFICATION</scope>
</reference>
<evidence type="ECO:0000256" key="2">
    <source>
        <dbReference type="ARBA" id="ARBA00007288"/>
    </source>
</evidence>
<dbReference type="PANTHER" id="PTHR31952:SF1">
    <property type="entry name" value="CB1 CANNABINOID RECEPTOR-INTERACTING PROTEIN 1"/>
    <property type="match status" value="1"/>
</dbReference>
<proteinExistence type="inferred from homology"/>
<dbReference type="GO" id="GO:0031718">
    <property type="term" value="F:type 1 cannabinoid receptor binding"/>
    <property type="evidence" value="ECO:0007669"/>
    <property type="project" value="TreeGrafter"/>
</dbReference>
<sequence length="136" mass="15798">MAAFHGLKTDVKVNLSHILKYPPNIWVLKVLRFSHERITTIVIGECDIPLEEASRELSEVKYSGSWDTADLTATKSGERQPTLADIGDFEAVWQCKFYNYQKRDHCKWGNSFNAIVYECRPNDTRTLLWVNKENFQ</sequence>